<evidence type="ECO:0000313" key="6">
    <source>
        <dbReference type="Proteomes" id="UP000030671"/>
    </source>
</evidence>
<dbReference type="GO" id="GO:0000407">
    <property type="term" value="C:phagophore assembly site"/>
    <property type="evidence" value="ECO:0007669"/>
    <property type="project" value="TreeGrafter"/>
</dbReference>
<sequence>PNPSPLSHHLRSTQRLLNLLSSRTDIDHPLCSECTHILLTTLTRQLEETKKERDGYIAFEKEVRKEKEREKEGMSKEEAERKIAQLNEDEQLAIEQLREAEREQKQLQEEMKALELEEEALGDEEEEFWRIHNVQLLKSTEQSSQLSALRAAYAADSATLERLERTNVYNDAFCIGHDGVFGTINGLRLGRVPGVPVEWAEINAAWGQTLLLLYTIARKLDFTFENYRLIPMGSFSRIERIGGDKATYELYGSGDLHLGRLLHNRRFDFAMVAFLDCLKQLTDWTKSQDPSLEFPHQIVKDKIGESSVKLQFSQEEAWTRSLRHVLLALKILLKWTTN</sequence>
<dbReference type="KEGG" id="hir:HETIRDRAFT_246300"/>
<feature type="domain" description="Atg6/beclin coiled-coil" evidence="4">
    <location>
        <begin position="29"/>
        <end position="160"/>
    </location>
</feature>
<evidence type="ECO:0000313" key="5">
    <source>
        <dbReference type="EMBL" id="ETW80511.1"/>
    </source>
</evidence>
<dbReference type="PANTHER" id="PTHR12768:SF4">
    <property type="entry name" value="BECLIN-1"/>
    <property type="match status" value="1"/>
</dbReference>
<dbReference type="STRING" id="747525.W4K624"/>
<keyword evidence="6" id="KW-1185">Reference proteome</keyword>
<dbReference type="Proteomes" id="UP000030671">
    <property type="component" value="Unassembled WGS sequence"/>
</dbReference>
<proteinExistence type="inferred from homology"/>
<dbReference type="GO" id="GO:0043548">
    <property type="term" value="F:phosphatidylinositol 3-kinase binding"/>
    <property type="evidence" value="ECO:0007669"/>
    <property type="project" value="TreeGrafter"/>
</dbReference>
<comment type="similarity">
    <text evidence="1">Belongs to the beclin family.</text>
</comment>
<dbReference type="FunCoup" id="W4K624">
    <property type="interactions" value="277"/>
</dbReference>
<dbReference type="GO" id="GO:0000045">
    <property type="term" value="P:autophagosome assembly"/>
    <property type="evidence" value="ECO:0007669"/>
    <property type="project" value="TreeGrafter"/>
</dbReference>
<dbReference type="OrthoDB" id="20368at2759"/>
<evidence type="ECO:0000259" key="3">
    <source>
        <dbReference type="Pfam" id="PF04111"/>
    </source>
</evidence>
<dbReference type="GO" id="GO:0034272">
    <property type="term" value="C:phosphatidylinositol 3-kinase complex, class III, type II"/>
    <property type="evidence" value="ECO:0007669"/>
    <property type="project" value="TreeGrafter"/>
</dbReference>
<dbReference type="eggNOG" id="KOG2751">
    <property type="taxonomic scope" value="Eukaryota"/>
</dbReference>
<feature type="non-terminal residue" evidence="5">
    <location>
        <position position="338"/>
    </location>
</feature>
<feature type="domain" description="Atg6 BARA" evidence="3">
    <location>
        <begin position="163"/>
        <end position="337"/>
    </location>
</feature>
<dbReference type="InParanoid" id="W4K624"/>
<dbReference type="RefSeq" id="XP_009547247.1">
    <property type="nucleotide sequence ID" value="XM_009548952.1"/>
</dbReference>
<dbReference type="InterPro" id="IPR007243">
    <property type="entry name" value="Atg6/Beclin"/>
</dbReference>
<name>W4K624_HETIT</name>
<dbReference type="InterPro" id="IPR041691">
    <property type="entry name" value="Atg6/beclin_CC"/>
</dbReference>
<dbReference type="InterPro" id="IPR038274">
    <property type="entry name" value="Atg6/Beclin_C_sf"/>
</dbReference>
<gene>
    <name evidence="5" type="ORF">HETIRDRAFT_246300</name>
</gene>
<dbReference type="PANTHER" id="PTHR12768">
    <property type="entry name" value="BECLIN 1"/>
    <property type="match status" value="1"/>
</dbReference>
<evidence type="ECO:0000256" key="1">
    <source>
        <dbReference type="ARBA" id="ARBA00005965"/>
    </source>
</evidence>
<dbReference type="GO" id="GO:0006995">
    <property type="term" value="P:cellular response to nitrogen starvation"/>
    <property type="evidence" value="ECO:0007669"/>
    <property type="project" value="TreeGrafter"/>
</dbReference>
<dbReference type="GeneID" id="20669113"/>
<dbReference type="EMBL" id="KI925459">
    <property type="protein sequence ID" value="ETW80511.1"/>
    <property type="molecule type" value="Genomic_DNA"/>
</dbReference>
<evidence type="ECO:0000256" key="2">
    <source>
        <dbReference type="SAM" id="Coils"/>
    </source>
</evidence>
<dbReference type="Pfam" id="PF04111">
    <property type="entry name" value="APG6"/>
    <property type="match status" value="1"/>
</dbReference>
<dbReference type="Pfam" id="PF17675">
    <property type="entry name" value="APG6_N"/>
    <property type="match status" value="1"/>
</dbReference>
<accession>W4K624</accession>
<organism evidence="5 6">
    <name type="scientific">Heterobasidion irregulare (strain TC 32-1)</name>
    <dbReference type="NCBI Taxonomy" id="747525"/>
    <lineage>
        <taxon>Eukaryota</taxon>
        <taxon>Fungi</taxon>
        <taxon>Dikarya</taxon>
        <taxon>Basidiomycota</taxon>
        <taxon>Agaricomycotina</taxon>
        <taxon>Agaricomycetes</taxon>
        <taxon>Russulales</taxon>
        <taxon>Bondarzewiaceae</taxon>
        <taxon>Heterobasidion</taxon>
        <taxon>Heterobasidion annosum species complex</taxon>
    </lineage>
</organism>
<feature type="coiled-coil region" evidence="2">
    <location>
        <begin position="57"/>
        <end position="127"/>
    </location>
</feature>
<protein>
    <submittedName>
        <fullName evidence="5">Uncharacterized protein</fullName>
    </submittedName>
</protein>
<dbReference type="GO" id="GO:0034271">
    <property type="term" value="C:phosphatidylinositol 3-kinase complex, class III, type I"/>
    <property type="evidence" value="ECO:0007669"/>
    <property type="project" value="TreeGrafter"/>
</dbReference>
<dbReference type="GO" id="GO:0030674">
    <property type="term" value="F:protein-macromolecule adaptor activity"/>
    <property type="evidence" value="ECO:0007669"/>
    <property type="project" value="TreeGrafter"/>
</dbReference>
<evidence type="ECO:0000259" key="4">
    <source>
        <dbReference type="Pfam" id="PF17675"/>
    </source>
</evidence>
<dbReference type="InterPro" id="IPR040455">
    <property type="entry name" value="Atg6_BARA"/>
</dbReference>
<feature type="non-terminal residue" evidence="5">
    <location>
        <position position="1"/>
    </location>
</feature>
<dbReference type="FunFam" id="1.10.418.40:FF:000006">
    <property type="entry name" value="Chromosome 12, whole genome shotgun sequence"/>
    <property type="match status" value="1"/>
</dbReference>
<dbReference type="GO" id="GO:0000423">
    <property type="term" value="P:mitophagy"/>
    <property type="evidence" value="ECO:0007669"/>
    <property type="project" value="TreeGrafter"/>
</dbReference>
<reference evidence="5 6" key="1">
    <citation type="journal article" date="2012" name="New Phytol.">
        <title>Insight into trade-off between wood decay and parasitism from the genome of a fungal forest pathogen.</title>
        <authorList>
            <person name="Olson A."/>
            <person name="Aerts A."/>
            <person name="Asiegbu F."/>
            <person name="Belbahri L."/>
            <person name="Bouzid O."/>
            <person name="Broberg A."/>
            <person name="Canback B."/>
            <person name="Coutinho P.M."/>
            <person name="Cullen D."/>
            <person name="Dalman K."/>
            <person name="Deflorio G."/>
            <person name="van Diepen L.T."/>
            <person name="Dunand C."/>
            <person name="Duplessis S."/>
            <person name="Durling M."/>
            <person name="Gonthier P."/>
            <person name="Grimwood J."/>
            <person name="Fossdal C.G."/>
            <person name="Hansson D."/>
            <person name="Henrissat B."/>
            <person name="Hietala A."/>
            <person name="Himmelstrand K."/>
            <person name="Hoffmeister D."/>
            <person name="Hogberg N."/>
            <person name="James T.Y."/>
            <person name="Karlsson M."/>
            <person name="Kohler A."/>
            <person name="Kues U."/>
            <person name="Lee Y.H."/>
            <person name="Lin Y.C."/>
            <person name="Lind M."/>
            <person name="Lindquist E."/>
            <person name="Lombard V."/>
            <person name="Lucas S."/>
            <person name="Lunden K."/>
            <person name="Morin E."/>
            <person name="Murat C."/>
            <person name="Park J."/>
            <person name="Raffaello T."/>
            <person name="Rouze P."/>
            <person name="Salamov A."/>
            <person name="Schmutz J."/>
            <person name="Solheim H."/>
            <person name="Stahlberg J."/>
            <person name="Velez H."/>
            <person name="de Vries R.P."/>
            <person name="Wiebenga A."/>
            <person name="Woodward S."/>
            <person name="Yakovlev I."/>
            <person name="Garbelotto M."/>
            <person name="Martin F."/>
            <person name="Grigoriev I.V."/>
            <person name="Stenlid J."/>
        </authorList>
    </citation>
    <scope>NUCLEOTIDE SEQUENCE [LARGE SCALE GENOMIC DNA]</scope>
    <source>
        <strain evidence="5 6">TC 32-1</strain>
    </source>
</reference>
<dbReference type="HOGENOM" id="CLU_024219_3_1_1"/>
<keyword evidence="2" id="KW-0175">Coiled coil</keyword>
<dbReference type="GO" id="GO:0045324">
    <property type="term" value="P:late endosome to vacuole transport"/>
    <property type="evidence" value="ECO:0007669"/>
    <property type="project" value="TreeGrafter"/>
</dbReference>
<dbReference type="AlphaFoldDB" id="W4K624"/>
<dbReference type="Gene3D" id="1.10.418.40">
    <property type="entry name" value="Autophagy protein 6/Beclin 1"/>
    <property type="match status" value="1"/>
</dbReference>